<dbReference type="Gene3D" id="1.20.120.330">
    <property type="entry name" value="Nucleotidyltransferases domain 2"/>
    <property type="match status" value="1"/>
</dbReference>
<dbReference type="AlphaFoldDB" id="A0A450SZF0"/>
<gene>
    <name evidence="1" type="ORF">BECKFW1821A_GA0114235_109111</name>
</gene>
<protein>
    <submittedName>
        <fullName evidence="1">Nucleotidyltransferase substrate binding protein like</fullName>
    </submittedName>
</protein>
<accession>A0A450SZF0</accession>
<dbReference type="GO" id="GO:0016740">
    <property type="term" value="F:transferase activity"/>
    <property type="evidence" value="ECO:0007669"/>
    <property type="project" value="UniProtKB-KW"/>
</dbReference>
<sequence length="64" mass="7440">MTEQLDPTPLGNAITRLGEGLTRYRQDTADDRIRDGLIQRFEFTYESCHGMPKRYLRLISPTPK</sequence>
<name>A0A450SZF0_9GAMM</name>
<dbReference type="InterPro" id="IPR010235">
    <property type="entry name" value="HepT"/>
</dbReference>
<dbReference type="EMBL" id="CAADEW010000091">
    <property type="protein sequence ID" value="VFJ59456.1"/>
    <property type="molecule type" value="Genomic_DNA"/>
</dbReference>
<evidence type="ECO:0000313" key="1">
    <source>
        <dbReference type="EMBL" id="VFJ59456.1"/>
    </source>
</evidence>
<reference evidence="1" key="1">
    <citation type="submission" date="2019-02" db="EMBL/GenBank/DDBJ databases">
        <authorList>
            <person name="Gruber-Vodicka R. H."/>
            <person name="Seah K. B. B."/>
        </authorList>
    </citation>
    <scope>NUCLEOTIDE SEQUENCE</scope>
    <source>
        <strain evidence="1">BECK_BZ15</strain>
    </source>
</reference>
<organism evidence="1">
    <name type="scientific">Candidatus Kentrum sp. FW</name>
    <dbReference type="NCBI Taxonomy" id="2126338"/>
    <lineage>
        <taxon>Bacteria</taxon>
        <taxon>Pseudomonadati</taxon>
        <taxon>Pseudomonadota</taxon>
        <taxon>Gammaproteobacteria</taxon>
        <taxon>Candidatus Kentrum</taxon>
    </lineage>
</organism>
<dbReference type="Pfam" id="PF08780">
    <property type="entry name" value="NTase_sub_bind"/>
    <property type="match status" value="1"/>
</dbReference>
<proteinExistence type="predicted"/>
<keyword evidence="1" id="KW-0808">Transferase</keyword>
<dbReference type="SUPFAM" id="SSF81593">
    <property type="entry name" value="Nucleotidyltransferase substrate binding subunit/domain"/>
    <property type="match status" value="1"/>
</dbReference>